<dbReference type="UniPathway" id="UPA00042">
    <property type="reaction ID" value="UER00497"/>
</dbReference>
<dbReference type="STRING" id="1122930.SAMN02745168_0928"/>
<dbReference type="Gene3D" id="2.40.37.10">
    <property type="entry name" value="Lyase, Ornithine Decarboxylase, Chain A, domain 1"/>
    <property type="match status" value="1"/>
</dbReference>
<dbReference type="GO" id="GO:0005829">
    <property type="term" value="C:cytosol"/>
    <property type="evidence" value="ECO:0007669"/>
    <property type="project" value="TreeGrafter"/>
</dbReference>
<dbReference type="SMART" id="SM01005">
    <property type="entry name" value="Ala_racemase_C"/>
    <property type="match status" value="1"/>
</dbReference>
<dbReference type="CDD" id="cd00430">
    <property type="entry name" value="PLPDE_III_AR"/>
    <property type="match status" value="1"/>
</dbReference>
<comment type="similarity">
    <text evidence="4">Belongs to the alanine racemase family.</text>
</comment>
<gene>
    <name evidence="8" type="ORF">SAMN02745168_0928</name>
</gene>
<dbReference type="InterPro" id="IPR001608">
    <property type="entry name" value="Ala_racemase_N"/>
</dbReference>
<feature type="modified residue" description="N6-(pyridoxal phosphate)lysine" evidence="4 5">
    <location>
        <position position="39"/>
    </location>
</feature>
<keyword evidence="3 4" id="KW-0413">Isomerase</keyword>
<dbReference type="PANTHER" id="PTHR30511:SF0">
    <property type="entry name" value="ALANINE RACEMASE, CATABOLIC-RELATED"/>
    <property type="match status" value="1"/>
</dbReference>
<feature type="domain" description="Alanine racemase C-terminal" evidence="7">
    <location>
        <begin position="252"/>
        <end position="376"/>
    </location>
</feature>
<dbReference type="Pfam" id="PF01168">
    <property type="entry name" value="Ala_racemase_N"/>
    <property type="match status" value="1"/>
</dbReference>
<evidence type="ECO:0000256" key="2">
    <source>
        <dbReference type="ARBA" id="ARBA00022898"/>
    </source>
</evidence>
<dbReference type="FunFam" id="3.20.20.10:FF:000002">
    <property type="entry name" value="Alanine racemase"/>
    <property type="match status" value="1"/>
</dbReference>
<comment type="pathway">
    <text evidence="4">Amino-acid biosynthesis; D-alanine biosynthesis; D-alanine from L-alanine: step 1/1.</text>
</comment>
<name>A0A1W1ZB63_9FIRM</name>
<evidence type="ECO:0000256" key="1">
    <source>
        <dbReference type="ARBA" id="ARBA00001933"/>
    </source>
</evidence>
<dbReference type="SUPFAM" id="SSF50621">
    <property type="entry name" value="Alanine racemase C-terminal domain-like"/>
    <property type="match status" value="1"/>
</dbReference>
<proteinExistence type="inferred from homology"/>
<evidence type="ECO:0000259" key="7">
    <source>
        <dbReference type="SMART" id="SM01005"/>
    </source>
</evidence>
<comment type="cofactor">
    <cofactor evidence="1 4 5">
        <name>pyridoxal 5'-phosphate</name>
        <dbReference type="ChEBI" id="CHEBI:597326"/>
    </cofactor>
</comment>
<evidence type="ECO:0000256" key="6">
    <source>
        <dbReference type="PIRSR" id="PIRSR600821-52"/>
    </source>
</evidence>
<dbReference type="InterPro" id="IPR029066">
    <property type="entry name" value="PLP-binding_barrel"/>
</dbReference>
<dbReference type="Gene3D" id="3.20.20.10">
    <property type="entry name" value="Alanine racemase"/>
    <property type="match status" value="1"/>
</dbReference>
<dbReference type="SUPFAM" id="SSF51419">
    <property type="entry name" value="PLP-binding barrel"/>
    <property type="match status" value="1"/>
</dbReference>
<keyword evidence="2 4" id="KW-0663">Pyridoxal phosphate</keyword>
<reference evidence="8 9" key="1">
    <citation type="submission" date="2017-04" db="EMBL/GenBank/DDBJ databases">
        <authorList>
            <person name="Afonso C.L."/>
            <person name="Miller P.J."/>
            <person name="Scott M.A."/>
            <person name="Spackman E."/>
            <person name="Goraichik I."/>
            <person name="Dimitrov K.M."/>
            <person name="Suarez D.L."/>
            <person name="Swayne D.E."/>
        </authorList>
    </citation>
    <scope>NUCLEOTIDE SEQUENCE [LARGE SCALE GENOMIC DNA]</scope>
    <source>
        <strain evidence="8 9">DSM 12816</strain>
    </source>
</reference>
<dbReference type="HAMAP" id="MF_01201">
    <property type="entry name" value="Ala_racemase"/>
    <property type="match status" value="1"/>
</dbReference>
<dbReference type="GO" id="GO:0030632">
    <property type="term" value="P:D-alanine biosynthetic process"/>
    <property type="evidence" value="ECO:0007669"/>
    <property type="project" value="UniProtKB-UniRule"/>
</dbReference>
<dbReference type="GO" id="GO:0008784">
    <property type="term" value="F:alanine racemase activity"/>
    <property type="evidence" value="ECO:0007669"/>
    <property type="project" value="UniProtKB-UniRule"/>
</dbReference>
<comment type="function">
    <text evidence="4">Catalyzes the interconversion of L-alanine and D-alanine. May also act on other amino acids.</text>
</comment>
<feature type="binding site" evidence="4 6">
    <location>
        <position position="137"/>
    </location>
    <ligand>
        <name>substrate</name>
    </ligand>
</feature>
<dbReference type="GO" id="GO:0030170">
    <property type="term" value="F:pyridoxal phosphate binding"/>
    <property type="evidence" value="ECO:0007669"/>
    <property type="project" value="UniProtKB-UniRule"/>
</dbReference>
<dbReference type="NCBIfam" id="TIGR00492">
    <property type="entry name" value="alr"/>
    <property type="match status" value="1"/>
</dbReference>
<dbReference type="PANTHER" id="PTHR30511">
    <property type="entry name" value="ALANINE RACEMASE"/>
    <property type="match status" value="1"/>
</dbReference>
<evidence type="ECO:0000256" key="3">
    <source>
        <dbReference type="ARBA" id="ARBA00023235"/>
    </source>
</evidence>
<evidence type="ECO:0000256" key="5">
    <source>
        <dbReference type="PIRSR" id="PIRSR600821-50"/>
    </source>
</evidence>
<dbReference type="EC" id="5.1.1.1" evidence="4"/>
<comment type="catalytic activity">
    <reaction evidence="4">
        <text>L-alanine = D-alanine</text>
        <dbReference type="Rhea" id="RHEA:20249"/>
        <dbReference type="ChEBI" id="CHEBI:57416"/>
        <dbReference type="ChEBI" id="CHEBI:57972"/>
        <dbReference type="EC" id="5.1.1.1"/>
    </reaction>
</comment>
<dbReference type="Pfam" id="PF00842">
    <property type="entry name" value="Ala_racemase_C"/>
    <property type="match status" value="1"/>
</dbReference>
<feature type="active site" description="Proton acceptor; specific for L-alanine" evidence="4">
    <location>
        <position position="273"/>
    </location>
</feature>
<dbReference type="InterPro" id="IPR000821">
    <property type="entry name" value="Ala_racemase"/>
</dbReference>
<dbReference type="AlphaFoldDB" id="A0A1W1ZB63"/>
<keyword evidence="9" id="KW-1185">Reference proteome</keyword>
<organism evidence="8 9">
    <name type="scientific">Papillibacter cinnamivorans DSM 12816</name>
    <dbReference type="NCBI Taxonomy" id="1122930"/>
    <lineage>
        <taxon>Bacteria</taxon>
        <taxon>Bacillati</taxon>
        <taxon>Bacillota</taxon>
        <taxon>Clostridia</taxon>
        <taxon>Eubacteriales</taxon>
        <taxon>Oscillospiraceae</taxon>
        <taxon>Papillibacter</taxon>
    </lineage>
</organism>
<dbReference type="InterPro" id="IPR009006">
    <property type="entry name" value="Ala_racemase/Decarboxylase_C"/>
</dbReference>
<evidence type="ECO:0000313" key="8">
    <source>
        <dbReference type="EMBL" id="SMC45576.1"/>
    </source>
</evidence>
<evidence type="ECO:0000256" key="4">
    <source>
        <dbReference type="HAMAP-Rule" id="MF_01201"/>
    </source>
</evidence>
<dbReference type="RefSeq" id="WP_084233570.1">
    <property type="nucleotide sequence ID" value="NZ_FWXW01000002.1"/>
</dbReference>
<evidence type="ECO:0000313" key="9">
    <source>
        <dbReference type="Proteomes" id="UP000192790"/>
    </source>
</evidence>
<sequence>MKDILRRTWAEISLDNTAYNYGAIRKMLAPGCRFMGVVKADAYGHGAVQISKLLEELGADYLAVSNIEEAMQLRYASIRLPILILGYTPVECLEDLLDYDITQTIYETETGEAFSRAAEQLGKRLRVHIKADTGMSRLGLVCDEGSLDGAAWEAAHIAKLPGLLPEGLFTHFAASDDENEEDYTRLQFDRFVRLRDMLREKYAVTFSICHCANSGAVLHYPWTHLDMARPGILLYGVSPCEKAGCGAGLRPVMTLKTVVSEIKELPGGITVSYGRTFRTEKKSRIAVMSAGYADGLPRSLSNQYDVLLRGKPARIRGRVCMDMTMLDVTDIPEARPGDEVEIFGEHLPVSRAAELSGTIAYELLCGISKRVPRLFFREGERCAVLPARA</sequence>
<feature type="active site" description="Proton acceptor; specific for D-alanine" evidence="4">
    <location>
        <position position="39"/>
    </location>
</feature>
<dbReference type="OrthoDB" id="9813814at2"/>
<dbReference type="EMBL" id="FWXW01000002">
    <property type="protein sequence ID" value="SMC45576.1"/>
    <property type="molecule type" value="Genomic_DNA"/>
</dbReference>
<feature type="binding site" evidence="4 6">
    <location>
        <position position="321"/>
    </location>
    <ligand>
        <name>substrate</name>
    </ligand>
</feature>
<dbReference type="InterPro" id="IPR011079">
    <property type="entry name" value="Ala_racemase_C"/>
</dbReference>
<dbReference type="PRINTS" id="PR00992">
    <property type="entry name" value="ALARACEMASE"/>
</dbReference>
<dbReference type="PROSITE" id="PS00395">
    <property type="entry name" value="ALANINE_RACEMASE"/>
    <property type="match status" value="1"/>
</dbReference>
<dbReference type="Proteomes" id="UP000192790">
    <property type="component" value="Unassembled WGS sequence"/>
</dbReference>
<protein>
    <recommendedName>
        <fullName evidence="4">Alanine racemase</fullName>
        <ecNumber evidence="4">5.1.1.1</ecNumber>
    </recommendedName>
</protein>
<accession>A0A1W1ZB63</accession>
<dbReference type="InterPro" id="IPR020622">
    <property type="entry name" value="Ala_racemase_pyridoxalP-BS"/>
</dbReference>